<dbReference type="InterPro" id="IPR000182">
    <property type="entry name" value="GNAT_dom"/>
</dbReference>
<proteinExistence type="predicted"/>
<dbReference type="AlphaFoldDB" id="A0A060LSB1"/>
<keyword evidence="1 4" id="KW-0808">Transferase</keyword>
<dbReference type="KEGG" id="ble:BleG1_0429"/>
<dbReference type="PANTHER" id="PTHR43877:SF2">
    <property type="entry name" value="AMINOALKYLPHOSPHONATE N-ACETYLTRANSFERASE-RELATED"/>
    <property type="match status" value="1"/>
</dbReference>
<dbReference type="OrthoDB" id="5319888at2"/>
<dbReference type="SUPFAM" id="SSF55729">
    <property type="entry name" value="Acyl-CoA N-acyltransferases (Nat)"/>
    <property type="match status" value="1"/>
</dbReference>
<name>A0A060LSB1_9BACI</name>
<evidence type="ECO:0000259" key="3">
    <source>
        <dbReference type="PROSITE" id="PS51186"/>
    </source>
</evidence>
<sequence>MSKPVRIEEASPHSRVGAKLNIMAIESMAKTIVGSDDPATIEETMRRLWEGTNNRFSHEFAYEAKAGNKTLGMVTCYPTSVMNQLVLPTAKQILQIRRFEMIKYAVKNVRPLYAMMTMEEGKKDEFHIGAIALLPESRGLGIGGMLLDFAEACAKERSFTKLSLTVRENNPRAKQLYERLGYQVVGKIDRGSFKLSRMVKTV</sequence>
<organism evidence="4 5">
    <name type="scientific">Shouchella lehensis G1</name>
    <dbReference type="NCBI Taxonomy" id="1246626"/>
    <lineage>
        <taxon>Bacteria</taxon>
        <taxon>Bacillati</taxon>
        <taxon>Bacillota</taxon>
        <taxon>Bacilli</taxon>
        <taxon>Bacillales</taxon>
        <taxon>Bacillaceae</taxon>
        <taxon>Shouchella</taxon>
    </lineage>
</organism>
<dbReference type="PROSITE" id="PS51186">
    <property type="entry name" value="GNAT"/>
    <property type="match status" value="1"/>
</dbReference>
<evidence type="ECO:0000256" key="1">
    <source>
        <dbReference type="ARBA" id="ARBA00022679"/>
    </source>
</evidence>
<dbReference type="GO" id="GO:0016747">
    <property type="term" value="F:acyltransferase activity, transferring groups other than amino-acyl groups"/>
    <property type="evidence" value="ECO:0007669"/>
    <property type="project" value="InterPro"/>
</dbReference>
<reference evidence="4 5" key="1">
    <citation type="journal article" date="2014" name="Gene">
        <title>A comparative genomic analysis of the alkalitolerant soil bacterium Bacillus lehensis G1.</title>
        <authorList>
            <person name="Noor Y.M."/>
            <person name="Samsulrizal N.H."/>
            <person name="Jema'on N.A."/>
            <person name="Low K.O."/>
            <person name="Ramli A.N."/>
            <person name="Alias N.I."/>
            <person name="Damis S.I."/>
            <person name="Fuzi S.F."/>
            <person name="Isa M.N."/>
            <person name="Murad A.M."/>
            <person name="Raih M.F."/>
            <person name="Bakar F.D."/>
            <person name="Najimudin N."/>
            <person name="Mahadi N.M."/>
            <person name="Illias R.M."/>
        </authorList>
    </citation>
    <scope>NUCLEOTIDE SEQUENCE [LARGE SCALE GENOMIC DNA]</scope>
    <source>
        <strain evidence="4 5">G1</strain>
    </source>
</reference>
<dbReference type="STRING" id="1246626.BleG1_0429"/>
<feature type="domain" description="N-acetyltransferase" evidence="3">
    <location>
        <begin position="23"/>
        <end position="202"/>
    </location>
</feature>
<keyword evidence="5" id="KW-1185">Reference proteome</keyword>
<dbReference type="Proteomes" id="UP000027142">
    <property type="component" value="Chromosome"/>
</dbReference>
<dbReference type="CDD" id="cd04301">
    <property type="entry name" value="NAT_SF"/>
    <property type="match status" value="1"/>
</dbReference>
<evidence type="ECO:0000313" key="5">
    <source>
        <dbReference type="Proteomes" id="UP000027142"/>
    </source>
</evidence>
<dbReference type="RefSeq" id="WP_038476658.1">
    <property type="nucleotide sequence ID" value="NZ_CP003923.1"/>
</dbReference>
<dbReference type="PANTHER" id="PTHR43877">
    <property type="entry name" value="AMINOALKYLPHOSPHONATE N-ACETYLTRANSFERASE-RELATED-RELATED"/>
    <property type="match status" value="1"/>
</dbReference>
<evidence type="ECO:0000313" key="4">
    <source>
        <dbReference type="EMBL" id="AIC93037.1"/>
    </source>
</evidence>
<gene>
    <name evidence="4" type="ORF">BleG1_0429</name>
</gene>
<keyword evidence="2" id="KW-0012">Acyltransferase</keyword>
<dbReference type="EMBL" id="CP003923">
    <property type="protein sequence ID" value="AIC93037.1"/>
    <property type="molecule type" value="Genomic_DNA"/>
</dbReference>
<dbReference type="Gene3D" id="3.40.630.30">
    <property type="match status" value="1"/>
</dbReference>
<dbReference type="PATRIC" id="fig|1246626.3.peg.418"/>
<dbReference type="InterPro" id="IPR050832">
    <property type="entry name" value="Bact_Acetyltransf"/>
</dbReference>
<dbReference type="InterPro" id="IPR016181">
    <property type="entry name" value="Acyl_CoA_acyltransferase"/>
</dbReference>
<dbReference type="Pfam" id="PF00583">
    <property type="entry name" value="Acetyltransf_1"/>
    <property type="match status" value="1"/>
</dbReference>
<dbReference type="eggNOG" id="COG0456">
    <property type="taxonomic scope" value="Bacteria"/>
</dbReference>
<evidence type="ECO:0000256" key="2">
    <source>
        <dbReference type="ARBA" id="ARBA00023315"/>
    </source>
</evidence>
<dbReference type="HOGENOM" id="CLU_087235_2_0_9"/>
<protein>
    <submittedName>
        <fullName evidence="4">Acetyltransferase</fullName>
    </submittedName>
</protein>
<accession>A0A060LSB1</accession>